<evidence type="ECO:0000313" key="2">
    <source>
        <dbReference type="EMBL" id="CEP13650.1"/>
    </source>
</evidence>
<dbReference type="EMBL" id="LN730391">
    <property type="protein sequence ID" value="CEP13650.1"/>
    <property type="molecule type" value="Genomic_DNA"/>
</dbReference>
<gene>
    <name evidence="2" type="primary">PARPA_07770.1 scaffold 30457</name>
</gene>
<dbReference type="Proteomes" id="UP000054107">
    <property type="component" value="Unassembled WGS sequence"/>
</dbReference>
<protein>
    <submittedName>
        <fullName evidence="2">Uncharacterized protein</fullName>
    </submittedName>
</protein>
<dbReference type="OrthoDB" id="2235961at2759"/>
<organism evidence="2 3">
    <name type="scientific">Parasitella parasitica</name>
    <dbReference type="NCBI Taxonomy" id="35722"/>
    <lineage>
        <taxon>Eukaryota</taxon>
        <taxon>Fungi</taxon>
        <taxon>Fungi incertae sedis</taxon>
        <taxon>Mucoromycota</taxon>
        <taxon>Mucoromycotina</taxon>
        <taxon>Mucoromycetes</taxon>
        <taxon>Mucorales</taxon>
        <taxon>Mucorineae</taxon>
        <taxon>Mucoraceae</taxon>
        <taxon>Parasitella</taxon>
    </lineage>
</organism>
<feature type="region of interest" description="Disordered" evidence="1">
    <location>
        <begin position="30"/>
        <end position="53"/>
    </location>
</feature>
<name>A0A0B7NE79_9FUNG</name>
<evidence type="ECO:0000256" key="1">
    <source>
        <dbReference type="SAM" id="MobiDB-lite"/>
    </source>
</evidence>
<sequence>MKIKTKKRVRFSNQNTINYTHSASEYDRSCFATDPSSTSPGASSIEQPTRVQQGQQAVIYANPPIVYSQQKQLKQKPPPLWIDTAVNSGLGPLFLTGNSTKNYYTPFRKSIINQYVSITNLFVDSSDNKDSL</sequence>
<feature type="compositionally biased region" description="Polar residues" evidence="1">
    <location>
        <begin position="34"/>
        <end position="53"/>
    </location>
</feature>
<reference evidence="2 3" key="1">
    <citation type="submission" date="2014-09" db="EMBL/GenBank/DDBJ databases">
        <authorList>
            <person name="Ellenberger Sabrina"/>
        </authorList>
    </citation>
    <scope>NUCLEOTIDE SEQUENCE [LARGE SCALE GENOMIC DNA]</scope>
    <source>
        <strain evidence="2 3">CBS 412.66</strain>
    </source>
</reference>
<accession>A0A0B7NE79</accession>
<keyword evidence="3" id="KW-1185">Reference proteome</keyword>
<evidence type="ECO:0000313" key="3">
    <source>
        <dbReference type="Proteomes" id="UP000054107"/>
    </source>
</evidence>
<dbReference type="AlphaFoldDB" id="A0A0B7NE79"/>
<proteinExistence type="predicted"/>